<keyword evidence="3" id="KW-1185">Reference proteome</keyword>
<feature type="region of interest" description="Disordered" evidence="1">
    <location>
        <begin position="442"/>
        <end position="561"/>
    </location>
</feature>
<feature type="compositionally biased region" description="Polar residues" evidence="1">
    <location>
        <begin position="456"/>
        <end position="468"/>
    </location>
</feature>
<dbReference type="Proteomes" id="UP000008281">
    <property type="component" value="Unassembled WGS sequence"/>
</dbReference>
<sequence>MNASKRTSQQRRTRANVVRNVVRGNEKNPWNNKETVLERIKELVVARKPNQWEEIEDFLKFMTNDESNGLDNTDDEENTYCFLFDSIQEEAEEVPKKKAKGVPEELTSIELDLLKMYVHFTPDAGPIGDVRKNFKRRGALQCFLEIFEDCPTLEGEQEKLLFFPFFLWTNGHQNLSLEVFQDMLTNKGRLKNCPLIVHSVEIYLQRNNCLPQSNRPWIPSKDSKGNDIFFWLNKKYVAMFTKLESGRCLYQLLKEEFGGRTPKKAEIEFWATIPLIEEFHHVLYSRISRSNVNAQLWAEWEKEANLLLEKYGPIKCKKCQKPMGVFGAIHAALYWLPVLYKSQSIDVENEACCWDCSSFSDKMYNAKLIKNVLNTGFKPMQNVSKTGFRTESWKPKYLMEQLNEGIAPNVENNSVMEVNLTNDVASSSTDLSSNLNEIVQQEEDCTSDNATEKTQRNNPQIGQPSEKITTPLEHKSARSDLKRKGPTKRRRYSPIEHKPTRKSKRIEDNRISSVNDGPCSSGPSESQTEPIISLIENKNRRMKSGEVHQAKSRKRIFRSEKDSGNQLPVLCKTPVNFDDGSMAGSSNSGYCLDEVKPTQNMKTSTDEEEEEVAEPKDDIEKEKEVQEDKSIIPLPNMERSSTSSLTSSVEDVKYDDHEGDLNKEGVNPKKLIGITSVDPPTKVGTQPANGESVVGGDLTKVREEDVEDKSETKSDMPNTASPASLQHPVDSVQSDPVVKEKMNSEHYRLSGSFSNPESLRSVGNTLMKNTSLSPPDVALRIQPTEHLEHQLLLPQILNPEVRVPISKSDEMFSVNTGASSNDAISQDSSNIANQVEDPVKTLKNNSVGENEKKEHATLNDMSSQSSPVYPHESPLLGGQRTFVTHEENGKKLKCFTINYILSIGTSQSNSDVERGANLEFDQGPLSGLHNEIVSDHEAYLGDEDDHQNAADAPCVDPKVSQGSTPSDQFSVSTKMSENGYSPNDTISGTHDTPLRAVQSEHDISSFFKTSPHSDSNKDEEEISDNEDAYFDTKSNVDDVPMGDVEPMATETATTKGLTVAITDDVKCSFGKQNTLDETKLIEEPEKEIAKEMQLSEHGSTQQNVDDDADGDDNNDGEDDSDGDDRSLKSVASSGKQSGEGLTPLLCGREIRYDEKESVDRDDEDNLMEESSDDDEIDSIPSVRIQNSGSKDNENEPATDEDELGDDDFIDNAGSVSVQTPGTEGDEKESIDRDDEENIIQESPDDDGIDNTASASTQNPGKRVNENELVNRKDEDELVESPDDVVDNAPSVNIQTPESGGDEKDAVGSGDEKILIGKSPDDVLNNPDCVSMQSPKNTNDEKEPVDSEDKENLIGESLENDVIDNSASVSIQNVESTSTVYGISSPENEADKDSSAVCLGKNEDISSHSSNNQCDDIEEDDEEEKNLEPTKFDESNEKESDIAESSDDERDESDSISDSEEVADEGEEESEERMFDDSYIPGSSIEYLDARTSPVDDIETIKCASDIPEGHVHGTLKLEQDSSRADIIEINKVMSTSGYTMCGTPVNTCEHIVTRDYDEPFQRCTTNIKGDTYGDLTKAKHSLAERTEDFSPETPEDNRESLDENKNKSKGSFDSPIVSPPVELGNTGQEYRAENPVAFSVDDSKRMNEPEEPESMAIDDTEEQETKPEYNLEIDNVFSSTPGNISSGNSSALLIPSVTIETIVDESDAEASRSKKREESQMMYYEENENQGSTESQYKRNKTNIPAEHQKGESSFQDEKNLETSDPTDFPTTERVEELTQVQHSITNREDQSLEEYELNQAEKVAQSHRNIAKPDEDESSLWNFGRETTRCLEKYQGDEHDQSCPDEAKDSDAPNLDNMNKGSLFTVKENQSGQLPGISNSAKQNMIDHFSAPRKVSVKNLFEHQHPEKCHLLGAYMEKMEKDVENFMKQAVKDTDVLHYTTIPLTETTEYLKSYNKKDVETLYTKMVMEKEKVYNNLYSYNLSVHQSMEFDLKEDIEAIIAQNLVRDAMLKSFRDKNTEYSKKIEELNSKCCKKIETVRLIWNFRTIGLFGKMTADNNEIFYLSGDKDGLDSSSQTEEIYEKLKINQSYLKTLMEEICEQNGIPFALVLSEEPTKSVQDEATGTFIEPSSLSQQVLPNNDFQRSTSTVTQPKCLDGVSQQQYLIDHFPIADLDQFWLDCDQNRKSTGSSEMPNLYGNSDDMTSMPGCLSGPQSHPCTSTPSLPTASSSVPTISPSQEFLSCTGSQEPFITFDNDTPAHQGSNQMQNIWTPSPLVLNRHLPRGSQLNVTPPEILQQNLEFLPHNSTQDGPALQNNAAAVQQQTWTPPTQVPPCHPMNAVPGPAPVANPSQVNSFSRALEHGPVQNFENNMVVMPMQGFPQNPLPPSHLQHAPGFVHNPIVAQHHVFNHSAPNHHGFPPMDQNNMGAHQRSFYDSQPGSSNQTAQLPVNPQLEQQHKNPHLPQQARQYRHDQMLQQQQAPPVLQDNFLRRRHPDHVRRADVVQGPVLDEQQQRYHQNHQQQLQLQHELQIRHYHHRLHPEQHRQQGNWEQIRREPVGAPVQQVQQSSQVHQWMLQNPANQQQPQRPDATHEHDDEIQIIGERRVQFPPIQLHLHYQNQNQQMMNQQWQPNQNMDDHLNGFMNAEQFHRRQAP</sequence>
<feature type="compositionally biased region" description="Basic and acidic residues" evidence="1">
    <location>
        <begin position="1595"/>
        <end position="1606"/>
    </location>
</feature>
<feature type="compositionally biased region" description="Basic and acidic residues" evidence="1">
    <location>
        <begin position="472"/>
        <end position="483"/>
    </location>
</feature>
<feature type="compositionally biased region" description="Acidic residues" evidence="1">
    <location>
        <begin position="1104"/>
        <end position="1122"/>
    </location>
</feature>
<feature type="compositionally biased region" description="Polar residues" evidence="1">
    <location>
        <begin position="521"/>
        <end position="530"/>
    </location>
</feature>
<feature type="compositionally biased region" description="Acidic residues" evidence="1">
    <location>
        <begin position="1441"/>
        <end position="1470"/>
    </location>
</feature>
<feature type="compositionally biased region" description="Basic and acidic residues" evidence="1">
    <location>
        <begin position="1425"/>
        <end position="1440"/>
    </location>
</feature>
<feature type="compositionally biased region" description="Low complexity" evidence="1">
    <location>
        <begin position="2216"/>
        <end position="2232"/>
    </location>
</feature>
<gene>
    <name evidence="2" type="ORF">CRE_07469</name>
</gene>
<feature type="compositionally biased region" description="Basic and acidic residues" evidence="1">
    <location>
        <begin position="1300"/>
        <end position="1320"/>
    </location>
</feature>
<feature type="compositionally biased region" description="Basic and acidic residues" evidence="1">
    <location>
        <begin position="1709"/>
        <end position="1719"/>
    </location>
</feature>
<feature type="compositionally biased region" description="Acidic residues" evidence="1">
    <location>
        <begin position="1414"/>
        <end position="1424"/>
    </location>
</feature>
<feature type="compositionally biased region" description="Polar residues" evidence="1">
    <location>
        <begin position="1250"/>
        <end position="1259"/>
    </location>
</feature>
<reference evidence="2" key="1">
    <citation type="submission" date="2007-07" db="EMBL/GenBank/DDBJ databases">
        <title>PCAP assembly of the Caenorhabditis remanei genome.</title>
        <authorList>
            <consortium name="The Caenorhabditis remanei Sequencing Consortium"/>
            <person name="Wilson R.K."/>
        </authorList>
    </citation>
    <scope>NUCLEOTIDE SEQUENCE [LARGE SCALE GENOMIC DNA]</scope>
    <source>
        <strain evidence="2">PB4641</strain>
    </source>
</reference>
<evidence type="ECO:0000313" key="2">
    <source>
        <dbReference type="EMBL" id="EFO89738.1"/>
    </source>
</evidence>
<name>E3M2P9_CAERE</name>
<dbReference type="HOGENOM" id="CLU_227596_0_0_1"/>
<feature type="region of interest" description="Disordered" evidence="1">
    <location>
        <begin position="1006"/>
        <end position="1042"/>
    </location>
</feature>
<dbReference type="InParanoid" id="E3M2P9"/>
<feature type="compositionally biased region" description="Basic and acidic residues" evidence="1">
    <location>
        <begin position="1337"/>
        <end position="1352"/>
    </location>
</feature>
<feature type="compositionally biased region" description="Basic and acidic residues" evidence="1">
    <location>
        <begin position="737"/>
        <end position="748"/>
    </location>
</feature>
<feature type="compositionally biased region" description="Basic and acidic residues" evidence="1">
    <location>
        <begin position="1836"/>
        <end position="1852"/>
    </location>
</feature>
<feature type="region of interest" description="Disordered" evidence="1">
    <location>
        <begin position="588"/>
        <end position="757"/>
    </location>
</feature>
<accession>E3M2P9</accession>
<feature type="compositionally biased region" description="Basic and acidic residues" evidence="1">
    <location>
        <begin position="1074"/>
        <end position="1094"/>
    </location>
</feature>
<feature type="compositionally biased region" description="Basic and acidic residues" evidence="1">
    <location>
        <begin position="1148"/>
        <end position="1158"/>
    </location>
</feature>
<feature type="region of interest" description="Disordered" evidence="1">
    <location>
        <begin position="1071"/>
        <end position="1477"/>
    </location>
</feature>
<feature type="compositionally biased region" description="Acidic residues" evidence="1">
    <location>
        <begin position="1194"/>
        <end position="1209"/>
    </location>
</feature>
<feature type="compositionally biased region" description="Basic and acidic residues" evidence="1">
    <location>
        <begin position="699"/>
        <end position="714"/>
    </location>
</feature>
<dbReference type="OMA" id="VENEACC"/>
<organism evidence="3">
    <name type="scientific">Caenorhabditis remanei</name>
    <name type="common">Caenorhabditis vulgaris</name>
    <dbReference type="NCBI Taxonomy" id="31234"/>
    <lineage>
        <taxon>Eukaryota</taxon>
        <taxon>Metazoa</taxon>
        <taxon>Ecdysozoa</taxon>
        <taxon>Nematoda</taxon>
        <taxon>Chromadorea</taxon>
        <taxon>Rhabditida</taxon>
        <taxon>Rhabditina</taxon>
        <taxon>Rhabditomorpha</taxon>
        <taxon>Rhabditoidea</taxon>
        <taxon>Rhabditidae</taxon>
        <taxon>Peloderinae</taxon>
        <taxon>Caenorhabditis</taxon>
    </lineage>
</organism>
<feature type="compositionally biased region" description="Acidic residues" evidence="1">
    <location>
        <begin position="1649"/>
        <end position="1662"/>
    </location>
</feature>
<feature type="region of interest" description="Disordered" evidence="1">
    <location>
        <begin position="2408"/>
        <end position="2476"/>
    </location>
</feature>
<evidence type="ECO:0000256" key="1">
    <source>
        <dbReference type="SAM" id="MobiDB-lite"/>
    </source>
</evidence>
<protein>
    <submittedName>
        <fullName evidence="2">Uncharacterized protein</fullName>
    </submittedName>
</protein>
<feature type="region of interest" description="Disordered" evidence="1">
    <location>
        <begin position="846"/>
        <end position="871"/>
    </location>
</feature>
<feature type="compositionally biased region" description="Polar residues" evidence="1">
    <location>
        <begin position="960"/>
        <end position="990"/>
    </location>
</feature>
<feature type="compositionally biased region" description="Basic and acidic residues" evidence="1">
    <location>
        <begin position="650"/>
        <end position="667"/>
    </location>
</feature>
<proteinExistence type="predicted"/>
<evidence type="ECO:0000313" key="3">
    <source>
        <dbReference type="Proteomes" id="UP000008281"/>
    </source>
</evidence>
<dbReference type="EMBL" id="DS268422">
    <property type="protein sequence ID" value="EFO89738.1"/>
    <property type="molecule type" value="Genomic_DNA"/>
</dbReference>
<feature type="compositionally biased region" description="Polar residues" evidence="1">
    <location>
        <begin position="2420"/>
        <end position="2452"/>
    </location>
</feature>
<feature type="region of interest" description="Disordered" evidence="1">
    <location>
        <begin position="944"/>
        <end position="991"/>
    </location>
</feature>
<feature type="region of interest" description="Disordered" evidence="1">
    <location>
        <begin position="1704"/>
        <end position="1770"/>
    </location>
</feature>
<feature type="compositionally biased region" description="Basic and acidic residues" evidence="1">
    <location>
        <begin position="537"/>
        <end position="549"/>
    </location>
</feature>
<feature type="region of interest" description="Disordered" evidence="1">
    <location>
        <begin position="1582"/>
        <end position="1665"/>
    </location>
</feature>
<feature type="region of interest" description="Disordered" evidence="1">
    <location>
        <begin position="1836"/>
        <end position="1856"/>
    </location>
</feature>
<feature type="compositionally biased region" description="Acidic residues" evidence="1">
    <location>
        <begin position="1223"/>
        <end position="1248"/>
    </location>
</feature>
<feature type="compositionally biased region" description="Acidic residues" evidence="1">
    <location>
        <begin position="1275"/>
        <end position="1285"/>
    </location>
</feature>
<feature type="region of interest" description="Disordered" evidence="1">
    <location>
        <begin position="2209"/>
        <end position="2234"/>
    </location>
</feature>
<feature type="compositionally biased region" description="Basic and acidic residues" evidence="1">
    <location>
        <begin position="1747"/>
        <end position="1762"/>
    </location>
</feature>
<feature type="compositionally biased region" description="Polar residues" evidence="1">
    <location>
        <begin position="1362"/>
        <end position="1386"/>
    </location>
</feature>
<feature type="compositionally biased region" description="Acidic residues" evidence="1">
    <location>
        <begin position="1159"/>
        <end position="1177"/>
    </location>
</feature>
<feature type="compositionally biased region" description="Basic and acidic residues" evidence="1">
    <location>
        <begin position="613"/>
        <end position="630"/>
    </location>
</feature>
<feature type="compositionally biased region" description="Polar residues" evidence="1">
    <location>
        <begin position="715"/>
        <end position="724"/>
    </location>
</feature>
<feature type="compositionally biased region" description="Basic and acidic residues" evidence="1">
    <location>
        <begin position="1262"/>
        <end position="1274"/>
    </location>
</feature>
<feature type="compositionally biased region" description="Acidic residues" evidence="1">
    <location>
        <begin position="1017"/>
        <end position="1029"/>
    </location>
</feature>